<keyword evidence="8 11" id="KW-0648">Protein biosynthesis</keyword>
<gene>
    <name evidence="11 13" type="primary">glyS</name>
    <name evidence="13" type="ORF">GCM10007894_27870</name>
</gene>
<dbReference type="GO" id="GO:0006426">
    <property type="term" value="P:glycyl-tRNA aminoacylation"/>
    <property type="evidence" value="ECO:0007669"/>
    <property type="project" value="UniProtKB-UniRule"/>
</dbReference>
<dbReference type="NCBIfam" id="TIGR00211">
    <property type="entry name" value="glyS"/>
    <property type="match status" value="1"/>
</dbReference>
<dbReference type="PROSITE" id="PS50861">
    <property type="entry name" value="AA_TRNA_LIGASE_II_GLYAB"/>
    <property type="match status" value="1"/>
</dbReference>
<comment type="catalytic activity">
    <reaction evidence="10 11">
        <text>tRNA(Gly) + glycine + ATP = glycyl-tRNA(Gly) + AMP + diphosphate</text>
        <dbReference type="Rhea" id="RHEA:16013"/>
        <dbReference type="Rhea" id="RHEA-COMP:9664"/>
        <dbReference type="Rhea" id="RHEA-COMP:9683"/>
        <dbReference type="ChEBI" id="CHEBI:30616"/>
        <dbReference type="ChEBI" id="CHEBI:33019"/>
        <dbReference type="ChEBI" id="CHEBI:57305"/>
        <dbReference type="ChEBI" id="CHEBI:78442"/>
        <dbReference type="ChEBI" id="CHEBI:78522"/>
        <dbReference type="ChEBI" id="CHEBI:456215"/>
        <dbReference type="EC" id="6.1.1.14"/>
    </reaction>
</comment>
<reference evidence="13 14" key="1">
    <citation type="journal article" date="2014" name="Int. J. Syst. Evol. Microbiol.">
        <title>Complete genome sequence of Corynebacterium casei LMG S-19264T (=DSM 44701T), isolated from a smear-ripened cheese.</title>
        <authorList>
            <consortium name="US DOE Joint Genome Institute (JGI-PGF)"/>
            <person name="Walter F."/>
            <person name="Albersmeier A."/>
            <person name="Kalinowski J."/>
            <person name="Ruckert C."/>
        </authorList>
    </citation>
    <scope>NUCLEOTIDE SEQUENCE [LARGE SCALE GENOMIC DNA]</scope>
    <source>
        <strain evidence="13 14">NBRC 112785</strain>
    </source>
</reference>
<evidence type="ECO:0000313" key="14">
    <source>
        <dbReference type="Proteomes" id="UP001157439"/>
    </source>
</evidence>
<dbReference type="GO" id="GO:0005829">
    <property type="term" value="C:cytosol"/>
    <property type="evidence" value="ECO:0007669"/>
    <property type="project" value="TreeGrafter"/>
</dbReference>
<sequence>MQNFLLELGTEELPPKSLRQLAQSLSDNIETQLDAAELSFETITWHAAPRRLAVTVTQLANTQPDKVVEKKGPSVKAAFDSDGNPTKAAQGWARSNGITVEEAERVATDKGEWLLFKAEVQGKTVAQLLPEIVNTAVSKLPIPKPMRWGSSRTQFIRPVHTLTMLYGDQLIPAKVLDIESGRVIRGHRFMGDQELTLTHADDYLTSLEKQGKVIADYESRKAFILNGVTQAANAVGGKADLDDALVEEVTSLVEWPVILIASFDPEFLTVPSEALVYTMKGDQKYFPVYDEAGELLPKFIFVSNIESKDPNQVIDGNEKVVRPRLADAEFFFKTDRKHSLQSRLESLSGVTFQKQLGSLKARSERISAIAGQVAELLGANVADAQRAGLLSKTDLMTEMVMEFTDTQGVMGMHYARLDGESEAVAVAISEQYLPKFSGDRVPSHPVSIAVALAEKLDTLTGIFGINQPPKGDKDPFALRRAAIGTLRIIVDNQLKLDLQPLIKYSVAQHQSNLSNENTANEVIDFLLGRFRSWYQEQGISVDVIQAVLARRPTSPTDFDHRVKAVNHFRGLEQAEALAAANKRVGNILAKNSSELGAELTASLLQEPAEIALAEQLQQVSKGLDVLAAKGEYQQVLTSLAELRANIDAFFDNVMVMADDPALKQNRLALLNQLRNQFLLVADISVLQ</sequence>
<protein>
    <recommendedName>
        <fullName evidence="11">Glycine--tRNA ligase beta subunit</fullName>
        <ecNumber evidence="11">6.1.1.14</ecNumber>
    </recommendedName>
    <alternativeName>
        <fullName evidence="11">Glycyl-tRNA synthetase beta subunit</fullName>
        <shortName evidence="11">GlyRS</shortName>
    </alternativeName>
</protein>
<dbReference type="InterPro" id="IPR008909">
    <property type="entry name" value="DALR_anticod-bd"/>
</dbReference>
<keyword evidence="6 11" id="KW-0547">Nucleotide-binding</keyword>
<dbReference type="InterPro" id="IPR015944">
    <property type="entry name" value="Gly-tRNA-synth_bsu"/>
</dbReference>
<accession>A0AA37TSN8</accession>
<evidence type="ECO:0000256" key="3">
    <source>
        <dbReference type="ARBA" id="ARBA00011209"/>
    </source>
</evidence>
<dbReference type="GO" id="GO:0004820">
    <property type="term" value="F:glycine-tRNA ligase activity"/>
    <property type="evidence" value="ECO:0007669"/>
    <property type="project" value="UniProtKB-UniRule"/>
</dbReference>
<dbReference type="Gene3D" id="1.10.730.10">
    <property type="entry name" value="Isoleucyl-tRNA Synthetase, Domain 1"/>
    <property type="match status" value="1"/>
</dbReference>
<name>A0AA37TSN8_9GAMM</name>
<dbReference type="RefSeq" id="WP_095500562.1">
    <property type="nucleotide sequence ID" value="NZ_BSPO01000004.1"/>
</dbReference>
<evidence type="ECO:0000256" key="2">
    <source>
        <dbReference type="ARBA" id="ARBA00008226"/>
    </source>
</evidence>
<dbReference type="EMBL" id="BSPO01000004">
    <property type="protein sequence ID" value="GLS84810.1"/>
    <property type="molecule type" value="Genomic_DNA"/>
</dbReference>
<evidence type="ECO:0000256" key="7">
    <source>
        <dbReference type="ARBA" id="ARBA00022840"/>
    </source>
</evidence>
<dbReference type="PANTHER" id="PTHR30075:SF2">
    <property type="entry name" value="GLYCINE--TRNA LIGASE, CHLOROPLASTIC_MITOCHONDRIAL 2"/>
    <property type="match status" value="1"/>
</dbReference>
<evidence type="ECO:0000256" key="10">
    <source>
        <dbReference type="ARBA" id="ARBA00047937"/>
    </source>
</evidence>
<evidence type="ECO:0000256" key="4">
    <source>
        <dbReference type="ARBA" id="ARBA00022490"/>
    </source>
</evidence>
<evidence type="ECO:0000256" key="5">
    <source>
        <dbReference type="ARBA" id="ARBA00022598"/>
    </source>
</evidence>
<evidence type="ECO:0000256" key="1">
    <source>
        <dbReference type="ARBA" id="ARBA00004496"/>
    </source>
</evidence>
<proteinExistence type="inferred from homology"/>
<comment type="subcellular location">
    <subcellularLocation>
        <location evidence="1 11">Cytoplasm</location>
    </subcellularLocation>
</comment>
<dbReference type="GO" id="GO:0006420">
    <property type="term" value="P:arginyl-tRNA aminoacylation"/>
    <property type="evidence" value="ECO:0007669"/>
    <property type="project" value="InterPro"/>
</dbReference>
<dbReference type="GO" id="GO:0005524">
    <property type="term" value="F:ATP binding"/>
    <property type="evidence" value="ECO:0007669"/>
    <property type="project" value="UniProtKB-UniRule"/>
</dbReference>
<comment type="subunit">
    <text evidence="3 11">Tetramer of two alpha and two beta subunits.</text>
</comment>
<dbReference type="EC" id="6.1.1.14" evidence="11"/>
<feature type="domain" description="DALR anticodon binding" evidence="12">
    <location>
        <begin position="583"/>
        <end position="686"/>
    </location>
</feature>
<evidence type="ECO:0000256" key="9">
    <source>
        <dbReference type="ARBA" id="ARBA00023146"/>
    </source>
</evidence>
<dbReference type="HAMAP" id="MF_00255">
    <property type="entry name" value="Gly_tRNA_synth_beta"/>
    <property type="match status" value="1"/>
</dbReference>
<keyword evidence="7 11" id="KW-0067">ATP-binding</keyword>
<dbReference type="Proteomes" id="UP001157439">
    <property type="component" value="Unassembled WGS sequence"/>
</dbReference>
<dbReference type="SUPFAM" id="SSF47323">
    <property type="entry name" value="Anticodon-binding domain of a subclass of class I aminoacyl-tRNA synthetases"/>
    <property type="match status" value="1"/>
</dbReference>
<evidence type="ECO:0000256" key="6">
    <source>
        <dbReference type="ARBA" id="ARBA00022741"/>
    </source>
</evidence>
<dbReference type="Pfam" id="PF05746">
    <property type="entry name" value="DALR_1"/>
    <property type="match status" value="1"/>
</dbReference>
<comment type="caution">
    <text evidence="13">The sequence shown here is derived from an EMBL/GenBank/DDBJ whole genome shotgun (WGS) entry which is preliminary data.</text>
</comment>
<organism evidence="13 14">
    <name type="scientific">Paraferrimonas haliotis</name>
    <dbReference type="NCBI Taxonomy" id="2013866"/>
    <lineage>
        <taxon>Bacteria</taxon>
        <taxon>Pseudomonadati</taxon>
        <taxon>Pseudomonadota</taxon>
        <taxon>Gammaproteobacteria</taxon>
        <taxon>Alteromonadales</taxon>
        <taxon>Ferrimonadaceae</taxon>
        <taxon>Paraferrimonas</taxon>
    </lineage>
</organism>
<dbReference type="AlphaFoldDB" id="A0AA37TSN8"/>
<evidence type="ECO:0000256" key="8">
    <source>
        <dbReference type="ARBA" id="ARBA00022917"/>
    </source>
</evidence>
<dbReference type="Pfam" id="PF02092">
    <property type="entry name" value="tRNA_synt_2f"/>
    <property type="match status" value="1"/>
</dbReference>
<dbReference type="SUPFAM" id="SSF109604">
    <property type="entry name" value="HD-domain/PDEase-like"/>
    <property type="match status" value="1"/>
</dbReference>
<keyword evidence="5 11" id="KW-0436">Ligase</keyword>
<dbReference type="InterPro" id="IPR009080">
    <property type="entry name" value="tRNAsynth_Ia_anticodon-bd"/>
</dbReference>
<keyword evidence="14" id="KW-1185">Reference proteome</keyword>
<dbReference type="SMART" id="SM00836">
    <property type="entry name" value="DALR_1"/>
    <property type="match status" value="1"/>
</dbReference>
<dbReference type="PANTHER" id="PTHR30075">
    <property type="entry name" value="GLYCYL-TRNA SYNTHETASE"/>
    <property type="match status" value="1"/>
</dbReference>
<evidence type="ECO:0000256" key="11">
    <source>
        <dbReference type="HAMAP-Rule" id="MF_00255"/>
    </source>
</evidence>
<keyword evidence="9 11" id="KW-0030">Aminoacyl-tRNA synthetase</keyword>
<evidence type="ECO:0000313" key="13">
    <source>
        <dbReference type="EMBL" id="GLS84810.1"/>
    </source>
</evidence>
<dbReference type="GO" id="GO:0004814">
    <property type="term" value="F:arginine-tRNA ligase activity"/>
    <property type="evidence" value="ECO:0007669"/>
    <property type="project" value="InterPro"/>
</dbReference>
<keyword evidence="4 11" id="KW-0963">Cytoplasm</keyword>
<evidence type="ECO:0000259" key="12">
    <source>
        <dbReference type="SMART" id="SM00836"/>
    </source>
</evidence>
<dbReference type="PRINTS" id="PR01045">
    <property type="entry name" value="TRNASYNTHGB"/>
</dbReference>
<comment type="similarity">
    <text evidence="2 11">Belongs to the class-II aminoacyl-tRNA synthetase family.</text>
</comment>
<dbReference type="InterPro" id="IPR006194">
    <property type="entry name" value="Gly-tRNA-synth_heterodimer"/>
</dbReference>